<proteinExistence type="predicted"/>
<comment type="caution">
    <text evidence="1">The sequence shown here is derived from an EMBL/GenBank/DDBJ whole genome shotgun (WGS) entry which is preliminary data.</text>
</comment>
<dbReference type="AlphaFoldDB" id="A0A8J4H181"/>
<evidence type="ECO:0000313" key="2">
    <source>
        <dbReference type="Proteomes" id="UP000677918"/>
    </source>
</evidence>
<name>A0A8J4H181_9BACL</name>
<dbReference type="Proteomes" id="UP000677918">
    <property type="component" value="Unassembled WGS sequence"/>
</dbReference>
<organism evidence="1 2">
    <name type="scientific">Xylanibacillus composti</name>
    <dbReference type="NCBI Taxonomy" id="1572762"/>
    <lineage>
        <taxon>Bacteria</taxon>
        <taxon>Bacillati</taxon>
        <taxon>Bacillota</taxon>
        <taxon>Bacilli</taxon>
        <taxon>Bacillales</taxon>
        <taxon>Paenibacillaceae</taxon>
        <taxon>Xylanibacillus</taxon>
    </lineage>
</organism>
<evidence type="ECO:0000313" key="1">
    <source>
        <dbReference type="EMBL" id="GIQ69062.1"/>
    </source>
</evidence>
<protein>
    <submittedName>
        <fullName evidence="1">Uncharacterized protein</fullName>
    </submittedName>
</protein>
<keyword evidence="2" id="KW-1185">Reference proteome</keyword>
<gene>
    <name evidence="1" type="ORF">XYCOK13_18860</name>
</gene>
<sequence length="53" mass="6022">MSSEEQGHHFVSQLFVRHHRPVLVLRMHQHGQQVAVILAVQASLLDDAINDLI</sequence>
<accession>A0A8J4H181</accession>
<reference evidence="1" key="1">
    <citation type="submission" date="2021-04" db="EMBL/GenBank/DDBJ databases">
        <title>Draft genome sequence of Xylanibacillus composti strain K13.</title>
        <authorList>
            <person name="Uke A."/>
            <person name="Chhe C."/>
            <person name="Baramee S."/>
            <person name="Kosugi A."/>
        </authorList>
    </citation>
    <scope>NUCLEOTIDE SEQUENCE</scope>
    <source>
        <strain evidence="1">K13</strain>
    </source>
</reference>
<dbReference type="EMBL" id="BOVK01000023">
    <property type="protein sequence ID" value="GIQ69062.1"/>
    <property type="molecule type" value="Genomic_DNA"/>
</dbReference>